<dbReference type="OrthoDB" id="1922186at2759"/>
<reference evidence="2" key="1">
    <citation type="submission" date="2021-09" db="EMBL/GenBank/DDBJ databases">
        <authorList>
            <person name="Martin H S."/>
        </authorList>
    </citation>
    <scope>NUCLEOTIDE SEQUENCE</scope>
</reference>
<dbReference type="AlphaFoldDB" id="A0A8J2VWN0"/>
<evidence type="ECO:0000256" key="1">
    <source>
        <dbReference type="SAM" id="MobiDB-lite"/>
    </source>
</evidence>
<keyword evidence="3" id="KW-1185">Reference proteome</keyword>
<evidence type="ECO:0000313" key="3">
    <source>
        <dbReference type="Proteomes" id="UP000789524"/>
    </source>
</evidence>
<feature type="compositionally biased region" description="Pro residues" evidence="1">
    <location>
        <begin position="27"/>
        <end position="36"/>
    </location>
</feature>
<evidence type="ECO:0000313" key="2">
    <source>
        <dbReference type="EMBL" id="CAG9583221.1"/>
    </source>
</evidence>
<organism evidence="2 3">
    <name type="scientific">Danaus chrysippus</name>
    <name type="common">African queen</name>
    <dbReference type="NCBI Taxonomy" id="151541"/>
    <lineage>
        <taxon>Eukaryota</taxon>
        <taxon>Metazoa</taxon>
        <taxon>Ecdysozoa</taxon>
        <taxon>Arthropoda</taxon>
        <taxon>Hexapoda</taxon>
        <taxon>Insecta</taxon>
        <taxon>Pterygota</taxon>
        <taxon>Neoptera</taxon>
        <taxon>Endopterygota</taxon>
        <taxon>Lepidoptera</taxon>
        <taxon>Glossata</taxon>
        <taxon>Ditrysia</taxon>
        <taxon>Papilionoidea</taxon>
        <taxon>Nymphalidae</taxon>
        <taxon>Danainae</taxon>
        <taxon>Danaini</taxon>
        <taxon>Danaina</taxon>
        <taxon>Danaus</taxon>
        <taxon>Anosia</taxon>
    </lineage>
</organism>
<dbReference type="EMBL" id="CAKASE010000081">
    <property type="protein sequence ID" value="CAG9583221.1"/>
    <property type="molecule type" value="Genomic_DNA"/>
</dbReference>
<feature type="region of interest" description="Disordered" evidence="1">
    <location>
        <begin position="1"/>
        <end position="36"/>
    </location>
</feature>
<gene>
    <name evidence="2" type="ORF">DCHRY22_LOCUS14658</name>
</gene>
<comment type="caution">
    <text evidence="2">The sequence shown here is derived from an EMBL/GenBank/DDBJ whole genome shotgun (WGS) entry which is preliminary data.</text>
</comment>
<accession>A0A8J2VWN0</accession>
<proteinExistence type="predicted"/>
<sequence length="121" mass="13062">MRSSAGSFASLPQVYPSPSPRTSAPHTPRPFPPPAPPPPLVYDAAFFSSCVRHFTPLASRLSTTEAGGFIALSDSRANCKHDALSARRFRSRNNLNPSLVSCCAKPVDLDSVKIVNFLHLN</sequence>
<protein>
    <submittedName>
        <fullName evidence="2">(African queen) hypothetical protein</fullName>
    </submittedName>
</protein>
<dbReference type="Proteomes" id="UP000789524">
    <property type="component" value="Unassembled WGS sequence"/>
</dbReference>
<name>A0A8J2VWN0_9NEOP</name>